<protein>
    <recommendedName>
        <fullName evidence="3">DUF3977 domain-containing protein</fullName>
    </recommendedName>
</protein>
<dbReference type="InterPro" id="IPR025009">
    <property type="entry name" value="DUF3977"/>
</dbReference>
<name>A0A1F8HAI1_9BACT</name>
<evidence type="ECO:0000313" key="2">
    <source>
        <dbReference type="Proteomes" id="UP000177745"/>
    </source>
</evidence>
<evidence type="ECO:0000313" key="1">
    <source>
        <dbReference type="EMBL" id="OGN33956.1"/>
    </source>
</evidence>
<sequence length="80" mass="9221">MKKIFAEIGLGNETFLSTEIEESDGEYRISGFIIPKKIKGCYIRIWVFKTVFIISTDNGFEIKKKDKKRLKIIFGISGIE</sequence>
<reference evidence="1 2" key="1">
    <citation type="journal article" date="2016" name="Nat. Commun.">
        <title>Thousands of microbial genomes shed light on interconnected biogeochemical processes in an aquifer system.</title>
        <authorList>
            <person name="Anantharaman K."/>
            <person name="Brown C.T."/>
            <person name="Hug L.A."/>
            <person name="Sharon I."/>
            <person name="Castelle C.J."/>
            <person name="Probst A.J."/>
            <person name="Thomas B.C."/>
            <person name="Singh A."/>
            <person name="Wilkins M.J."/>
            <person name="Karaoz U."/>
            <person name="Brodie E.L."/>
            <person name="Williams K.H."/>
            <person name="Hubbard S.S."/>
            <person name="Banfield J.F."/>
        </authorList>
    </citation>
    <scope>NUCLEOTIDE SEQUENCE [LARGE SCALE GENOMIC DNA]</scope>
</reference>
<dbReference type="AlphaFoldDB" id="A0A1F8HAI1"/>
<dbReference type="EMBL" id="MGKY01000008">
    <property type="protein sequence ID" value="OGN33956.1"/>
    <property type="molecule type" value="Genomic_DNA"/>
</dbReference>
<dbReference type="Proteomes" id="UP000177745">
    <property type="component" value="Unassembled WGS sequence"/>
</dbReference>
<gene>
    <name evidence="1" type="ORF">A3G51_00490</name>
</gene>
<comment type="caution">
    <text evidence="1">The sequence shown here is derived from an EMBL/GenBank/DDBJ whole genome shotgun (WGS) entry which is preliminary data.</text>
</comment>
<proteinExistence type="predicted"/>
<accession>A0A1F8HAI1</accession>
<evidence type="ECO:0008006" key="3">
    <source>
        <dbReference type="Google" id="ProtNLM"/>
    </source>
</evidence>
<dbReference type="Pfam" id="PF13122">
    <property type="entry name" value="DUF3977"/>
    <property type="match status" value="1"/>
</dbReference>
<organism evidence="1 2">
    <name type="scientific">Candidatus Yanofskybacteria bacterium RIFCSPLOWO2_12_FULL_43_11b</name>
    <dbReference type="NCBI Taxonomy" id="1802710"/>
    <lineage>
        <taxon>Bacteria</taxon>
        <taxon>Candidatus Yanofskyibacteriota</taxon>
    </lineage>
</organism>